<evidence type="ECO:0000313" key="10">
    <source>
        <dbReference type="EMBL" id="RZC38242.1"/>
    </source>
</evidence>
<dbReference type="Gene3D" id="3.90.70.10">
    <property type="entry name" value="Cysteine proteinases"/>
    <property type="match status" value="1"/>
</dbReference>
<dbReference type="SUPFAM" id="SSF54001">
    <property type="entry name" value="Cysteine proteinases"/>
    <property type="match status" value="1"/>
</dbReference>
<dbReference type="InterPro" id="IPR012599">
    <property type="entry name" value="Propeptide_C1A"/>
</dbReference>
<dbReference type="Proteomes" id="UP000292052">
    <property type="component" value="Unassembled WGS sequence"/>
</dbReference>
<dbReference type="AlphaFoldDB" id="A0A482VZ61"/>
<name>A0A482VZ61_ASBVE</name>
<dbReference type="PROSITE" id="PS00640">
    <property type="entry name" value="THIOL_PROTEASE_ASN"/>
    <property type="match status" value="1"/>
</dbReference>
<dbReference type="InterPro" id="IPR038765">
    <property type="entry name" value="Papain-like_cys_pep_sf"/>
</dbReference>
<dbReference type="FunFam" id="3.90.70.10:FF:000031">
    <property type="entry name" value="Cathepsin B"/>
    <property type="match status" value="1"/>
</dbReference>
<evidence type="ECO:0000256" key="1">
    <source>
        <dbReference type="ARBA" id="ARBA00008455"/>
    </source>
</evidence>
<dbReference type="InterPro" id="IPR025660">
    <property type="entry name" value="Pept_his_AS"/>
</dbReference>
<keyword evidence="3 8" id="KW-0732">Signal</keyword>
<evidence type="ECO:0000259" key="9">
    <source>
        <dbReference type="SMART" id="SM00645"/>
    </source>
</evidence>
<keyword evidence="5" id="KW-0788">Thiol protease</keyword>
<sequence>MKCVLLCTVALAVISLSHGGVKLHPLSDEFINSINAKQATWKAGRNFDINTPMSQIKGLLGVLPPKPNARKLPIKIHPENVAIPESFDAREAWPECASIIGNIRDQSTCGSCWAFGAVEAMSDRFCIHSNASVQISISAEDALECCYDCGDGCNGGWPYEAWSFWEYRGIVTGGGYGSTEGCKSYSFESCEHHVIGDRPPCGESQPTPNCVESCDSDSSLDFQQDLRFGSAYSIRRSESQIQTEILTNGPVEADFDVYEDFLTYKSGVYQYTQGDYAGGHAIKILGWGVEDGTPYWLVANSWNPDWGDNGYFKILRGSNECGIEGDIVAGLPQL</sequence>
<dbReference type="PANTHER" id="PTHR12411">
    <property type="entry name" value="CYSTEINE PROTEASE FAMILY C1-RELATED"/>
    <property type="match status" value="1"/>
</dbReference>
<dbReference type="Pfam" id="PF08127">
    <property type="entry name" value="Propeptide_C1"/>
    <property type="match status" value="1"/>
</dbReference>
<dbReference type="InterPro" id="IPR013128">
    <property type="entry name" value="Peptidase_C1A"/>
</dbReference>
<dbReference type="PROSITE" id="PS00639">
    <property type="entry name" value="THIOL_PROTEASE_HIS"/>
    <property type="match status" value="1"/>
</dbReference>
<feature type="domain" description="Peptidase C1A papain C-terminal" evidence="9">
    <location>
        <begin position="83"/>
        <end position="331"/>
    </location>
</feature>
<dbReference type="STRING" id="1661398.A0A482VZ61"/>
<dbReference type="InterPro" id="IPR000169">
    <property type="entry name" value="Pept_cys_AS"/>
</dbReference>
<evidence type="ECO:0000256" key="4">
    <source>
        <dbReference type="ARBA" id="ARBA00022801"/>
    </source>
</evidence>
<dbReference type="CDD" id="cd02620">
    <property type="entry name" value="Peptidase_C1A_CathepsinB"/>
    <property type="match status" value="1"/>
</dbReference>
<organism evidence="10 11">
    <name type="scientific">Asbolus verrucosus</name>
    <name type="common">Desert ironclad beetle</name>
    <dbReference type="NCBI Taxonomy" id="1661398"/>
    <lineage>
        <taxon>Eukaryota</taxon>
        <taxon>Metazoa</taxon>
        <taxon>Ecdysozoa</taxon>
        <taxon>Arthropoda</taxon>
        <taxon>Hexapoda</taxon>
        <taxon>Insecta</taxon>
        <taxon>Pterygota</taxon>
        <taxon>Neoptera</taxon>
        <taxon>Endopterygota</taxon>
        <taxon>Coleoptera</taxon>
        <taxon>Polyphaga</taxon>
        <taxon>Cucujiformia</taxon>
        <taxon>Tenebrionidae</taxon>
        <taxon>Pimeliinae</taxon>
        <taxon>Asbolus</taxon>
    </lineage>
</organism>
<dbReference type="EMBL" id="QDEB01045114">
    <property type="protein sequence ID" value="RZC38242.1"/>
    <property type="molecule type" value="Genomic_DNA"/>
</dbReference>
<dbReference type="InterPro" id="IPR025661">
    <property type="entry name" value="Pept_asp_AS"/>
</dbReference>
<feature type="signal peptide" evidence="8">
    <location>
        <begin position="1"/>
        <end position="19"/>
    </location>
</feature>
<dbReference type="PRINTS" id="PR00705">
    <property type="entry name" value="PAPAIN"/>
</dbReference>
<dbReference type="InterPro" id="IPR000668">
    <property type="entry name" value="Peptidase_C1A_C"/>
</dbReference>
<dbReference type="Pfam" id="PF00112">
    <property type="entry name" value="Peptidase_C1"/>
    <property type="match status" value="1"/>
</dbReference>
<evidence type="ECO:0000256" key="7">
    <source>
        <dbReference type="ARBA" id="ARBA00023157"/>
    </source>
</evidence>
<evidence type="ECO:0000256" key="8">
    <source>
        <dbReference type="SAM" id="SignalP"/>
    </source>
</evidence>
<reference evidence="10 11" key="1">
    <citation type="submission" date="2017-03" db="EMBL/GenBank/DDBJ databases">
        <title>Genome of the blue death feigning beetle - Asbolus verrucosus.</title>
        <authorList>
            <person name="Rider S.D."/>
        </authorList>
    </citation>
    <scope>NUCLEOTIDE SEQUENCE [LARGE SCALE GENOMIC DNA]</scope>
    <source>
        <strain evidence="10">Butters</strain>
        <tissue evidence="10">Head and leg muscle</tissue>
    </source>
</reference>
<dbReference type="OrthoDB" id="640249at2759"/>
<proteinExistence type="inferred from homology"/>
<keyword evidence="4" id="KW-0378">Hydrolase</keyword>
<keyword evidence="7" id="KW-1015">Disulfide bond</keyword>
<keyword evidence="6" id="KW-0865">Zymogen</keyword>
<accession>A0A482VZ61</accession>
<gene>
    <name evidence="10" type="ORF">BDFB_012965</name>
</gene>
<dbReference type="SMART" id="SM00645">
    <property type="entry name" value="Pept_C1"/>
    <property type="match status" value="1"/>
</dbReference>
<dbReference type="GO" id="GO:0004197">
    <property type="term" value="F:cysteine-type endopeptidase activity"/>
    <property type="evidence" value="ECO:0007669"/>
    <property type="project" value="InterPro"/>
</dbReference>
<comment type="caution">
    <text evidence="10">The sequence shown here is derived from an EMBL/GenBank/DDBJ whole genome shotgun (WGS) entry which is preliminary data.</text>
</comment>
<evidence type="ECO:0000256" key="6">
    <source>
        <dbReference type="ARBA" id="ARBA00023145"/>
    </source>
</evidence>
<dbReference type="GO" id="GO:0006508">
    <property type="term" value="P:proteolysis"/>
    <property type="evidence" value="ECO:0007669"/>
    <property type="project" value="UniProtKB-KW"/>
</dbReference>
<evidence type="ECO:0000256" key="2">
    <source>
        <dbReference type="ARBA" id="ARBA00022670"/>
    </source>
</evidence>
<keyword evidence="2" id="KW-0645">Protease</keyword>
<feature type="chain" id="PRO_5019742407" evidence="8">
    <location>
        <begin position="20"/>
        <end position="334"/>
    </location>
</feature>
<evidence type="ECO:0000256" key="3">
    <source>
        <dbReference type="ARBA" id="ARBA00022729"/>
    </source>
</evidence>
<comment type="similarity">
    <text evidence="1">Belongs to the peptidase C1 family.</text>
</comment>
<evidence type="ECO:0000256" key="5">
    <source>
        <dbReference type="ARBA" id="ARBA00022807"/>
    </source>
</evidence>
<keyword evidence="11" id="KW-1185">Reference proteome</keyword>
<dbReference type="PROSITE" id="PS00139">
    <property type="entry name" value="THIOL_PROTEASE_CYS"/>
    <property type="match status" value="1"/>
</dbReference>
<protein>
    <submittedName>
        <fullName evidence="10">Cathepsin B</fullName>
    </submittedName>
</protein>
<evidence type="ECO:0000313" key="11">
    <source>
        <dbReference type="Proteomes" id="UP000292052"/>
    </source>
</evidence>